<organism evidence="1 2">
    <name type="scientific">Eumeta variegata</name>
    <name type="common">Bagworm moth</name>
    <name type="synonym">Eumeta japonica</name>
    <dbReference type="NCBI Taxonomy" id="151549"/>
    <lineage>
        <taxon>Eukaryota</taxon>
        <taxon>Metazoa</taxon>
        <taxon>Ecdysozoa</taxon>
        <taxon>Arthropoda</taxon>
        <taxon>Hexapoda</taxon>
        <taxon>Insecta</taxon>
        <taxon>Pterygota</taxon>
        <taxon>Neoptera</taxon>
        <taxon>Endopterygota</taxon>
        <taxon>Lepidoptera</taxon>
        <taxon>Glossata</taxon>
        <taxon>Ditrysia</taxon>
        <taxon>Tineoidea</taxon>
        <taxon>Psychidae</taxon>
        <taxon>Oiketicinae</taxon>
        <taxon>Eumeta</taxon>
    </lineage>
</organism>
<gene>
    <name evidence="1" type="ORF">EVAR_44660_1</name>
</gene>
<dbReference type="Proteomes" id="UP000299102">
    <property type="component" value="Unassembled WGS sequence"/>
</dbReference>
<dbReference type="EMBL" id="BGZK01000836">
    <property type="protein sequence ID" value="GBP62252.1"/>
    <property type="molecule type" value="Genomic_DNA"/>
</dbReference>
<proteinExistence type="predicted"/>
<comment type="caution">
    <text evidence="1">The sequence shown here is derived from an EMBL/GenBank/DDBJ whole genome shotgun (WGS) entry which is preliminary data.</text>
</comment>
<name>A0A4C1XGX1_EUMVA</name>
<sequence length="110" mass="12862">MPLIEFTPRERSKSIFTLKPQRHWRVPTSVYIGVRQSHVTAGHIGNNKAIHRRLKAESSNRRIINDAIESFSSFDNTNRVLWTASEILDYHYNIEMKLCRVDDCIIFGFV</sequence>
<evidence type="ECO:0000313" key="2">
    <source>
        <dbReference type="Proteomes" id="UP000299102"/>
    </source>
</evidence>
<accession>A0A4C1XGX1</accession>
<keyword evidence="2" id="KW-1185">Reference proteome</keyword>
<dbReference type="AlphaFoldDB" id="A0A4C1XGX1"/>
<protein>
    <submittedName>
        <fullName evidence="1">Uncharacterized protein</fullName>
    </submittedName>
</protein>
<reference evidence="1 2" key="1">
    <citation type="journal article" date="2019" name="Commun. Biol.">
        <title>The bagworm genome reveals a unique fibroin gene that provides high tensile strength.</title>
        <authorList>
            <person name="Kono N."/>
            <person name="Nakamura H."/>
            <person name="Ohtoshi R."/>
            <person name="Tomita M."/>
            <person name="Numata K."/>
            <person name="Arakawa K."/>
        </authorList>
    </citation>
    <scope>NUCLEOTIDE SEQUENCE [LARGE SCALE GENOMIC DNA]</scope>
</reference>
<evidence type="ECO:0000313" key="1">
    <source>
        <dbReference type="EMBL" id="GBP62252.1"/>
    </source>
</evidence>